<dbReference type="AlphaFoldDB" id="A0A4R6WTS5"/>
<reference evidence="1 2" key="1">
    <citation type="submission" date="2019-03" db="EMBL/GenBank/DDBJ databases">
        <title>Genomic Encyclopedia of Archaeal and Bacterial Type Strains, Phase II (KMG-II): from individual species to whole genera.</title>
        <authorList>
            <person name="Goeker M."/>
        </authorList>
    </citation>
    <scope>NUCLEOTIDE SEQUENCE [LARGE SCALE GENOMIC DNA]</scope>
    <source>
        <strain evidence="1 2">DSM 28353</strain>
    </source>
</reference>
<gene>
    <name evidence="1" type="ORF">CLV99_1663</name>
</gene>
<name>A0A4R6WTS5_9SPHI</name>
<keyword evidence="2" id="KW-1185">Reference proteome</keyword>
<dbReference type="EMBL" id="SNYV01000011">
    <property type="protein sequence ID" value="TDQ80206.1"/>
    <property type="molecule type" value="Genomic_DNA"/>
</dbReference>
<comment type="caution">
    <text evidence="1">The sequence shown here is derived from an EMBL/GenBank/DDBJ whole genome shotgun (WGS) entry which is preliminary data.</text>
</comment>
<evidence type="ECO:0000313" key="2">
    <source>
        <dbReference type="Proteomes" id="UP000295292"/>
    </source>
</evidence>
<organism evidence="1 2">
    <name type="scientific">Sphingobacterium yanglingense</name>
    <dbReference type="NCBI Taxonomy" id="1437280"/>
    <lineage>
        <taxon>Bacteria</taxon>
        <taxon>Pseudomonadati</taxon>
        <taxon>Bacteroidota</taxon>
        <taxon>Sphingobacteriia</taxon>
        <taxon>Sphingobacteriales</taxon>
        <taxon>Sphingobacteriaceae</taxon>
        <taxon>Sphingobacterium</taxon>
    </lineage>
</organism>
<evidence type="ECO:0000313" key="1">
    <source>
        <dbReference type="EMBL" id="TDQ80206.1"/>
    </source>
</evidence>
<evidence type="ECO:0008006" key="3">
    <source>
        <dbReference type="Google" id="ProtNLM"/>
    </source>
</evidence>
<dbReference type="Proteomes" id="UP000295292">
    <property type="component" value="Unassembled WGS sequence"/>
</dbReference>
<dbReference type="OrthoDB" id="609485at2"/>
<proteinExistence type="predicted"/>
<protein>
    <recommendedName>
        <fullName evidence="3">TonB-dependent receptor-like protein</fullName>
    </recommendedName>
</protein>
<sequence>MRFFFSLLALLNVFSTYGQGKGPEYIESQFNQSSKIYNEWVYCHVNKNDFTANEDLFFQAYVLREGDNFPSPFASNLIVDIINEQGNVVLQKIFYIENGIAPGQIFISNLPSGKYKFVAYTNWMRNFINKNAFTTAFNVIKEQEQSRSNFTTNELNVRLHAEGNTSLAGVEQKWYVALENWNNELVKIEIVDDKDQIKATLDLSKQLSTFFFAPDPARVYKCNILSKDGKLLKRVALPINESGVVLAANIFEPQYISLQITKRKEDISSDPYYLAIHGKGKLFKLQQINASKSIANIKIPTNELKSGIYHASLFSTEGQLLAERPFFVALKSDSEAKWDIIREGDKLIIAPKKDDIDKKSWTYSLTFIPNKIAYRQFDLDAFAYFFKDIDLGWTDNLHFAKDAFKSNLEEMDQLLQLYYSRQFSWSTVVSQNDADFDNDYERGFTIKGGVIGFKQEDIDKGTAILNSIDNSFSLTSSLDKNGKFQFDKLHLIDSSKISLHTEVTRGKKWDRKWSLDTVAYSFPKQLSTPFYVRNLSLGSALNETPPIKQYHLEEVQAKMKLKTNRNIYAGVNDDVFLINEQSFKKYNSIIDVLRSRFMIQINELNMGALEIKFRGGMLTMDPSGGLQTNNPALVVDGMIVNDMNLLRDLQITDLEEIAINKDGINLLGPAGSNGAIFLKTRSRPLNFDVNQDSGGQAKFRYFITKGYTLPKPFKALKVDKTLPNDISCLHWEYGKISAIKDRIEINIQDFPSQFVGIIQAIDNQGTIISQTYSTDHSFK</sequence>
<accession>A0A4R6WTS5</accession>
<dbReference type="RefSeq" id="WP_133583946.1">
    <property type="nucleotide sequence ID" value="NZ_SNYV01000011.1"/>
</dbReference>